<dbReference type="Pfam" id="PF00535">
    <property type="entry name" value="Glycos_transf_2"/>
    <property type="match status" value="1"/>
</dbReference>
<evidence type="ECO:0000256" key="4">
    <source>
        <dbReference type="ARBA" id="ARBA00022692"/>
    </source>
</evidence>
<keyword evidence="3 11" id="KW-0808">Transferase</keyword>
<organism evidence="11 12">
    <name type="scientific">Rohdeia mirabilis</name>
    <dbReference type="NCBI Taxonomy" id="2528008"/>
    <lineage>
        <taxon>Bacteria</taxon>
        <taxon>Pseudomonadati</taxon>
        <taxon>Planctomycetota</taxon>
        <taxon>Planctomycetia</taxon>
        <taxon>Planctomycetia incertae sedis</taxon>
        <taxon>Rohdeia</taxon>
    </lineage>
</organism>
<dbReference type="OrthoDB" id="270241at2"/>
<accession>A0A518D0C0</accession>
<evidence type="ECO:0000256" key="1">
    <source>
        <dbReference type="ARBA" id="ARBA00022475"/>
    </source>
</evidence>
<dbReference type="RefSeq" id="WP_145187342.1">
    <property type="nucleotide sequence ID" value="NZ_CP036290.1"/>
</dbReference>
<dbReference type="PANTHER" id="PTHR48090:SF3">
    <property type="entry name" value="UNDECAPRENYL-PHOSPHATE 4-DEOXY-4-FORMAMIDO-L-ARABINOSE TRANSFERASE"/>
    <property type="match status" value="1"/>
</dbReference>
<evidence type="ECO:0000256" key="9">
    <source>
        <dbReference type="SAM" id="Phobius"/>
    </source>
</evidence>
<evidence type="ECO:0000256" key="7">
    <source>
        <dbReference type="ARBA" id="ARBA00023136"/>
    </source>
</evidence>
<dbReference type="Proteomes" id="UP000319342">
    <property type="component" value="Chromosome"/>
</dbReference>
<feature type="domain" description="Glycosyltransferase 2-like" evidence="10">
    <location>
        <begin position="41"/>
        <end position="208"/>
    </location>
</feature>
<keyword evidence="6 9" id="KW-1133">Transmembrane helix</keyword>
<evidence type="ECO:0000256" key="2">
    <source>
        <dbReference type="ARBA" id="ARBA00022676"/>
    </source>
</evidence>
<evidence type="ECO:0000256" key="3">
    <source>
        <dbReference type="ARBA" id="ARBA00022679"/>
    </source>
</evidence>
<dbReference type="EC" id="2.4.2.53" evidence="11"/>
<dbReference type="EMBL" id="CP036290">
    <property type="protein sequence ID" value="QDU84932.1"/>
    <property type="molecule type" value="Genomic_DNA"/>
</dbReference>
<feature type="transmembrane region" description="Helical" evidence="9">
    <location>
        <begin position="272"/>
        <end position="294"/>
    </location>
</feature>
<keyword evidence="1" id="KW-1003">Cell membrane</keyword>
<dbReference type="AlphaFoldDB" id="A0A518D0C0"/>
<dbReference type="GO" id="GO:0099621">
    <property type="term" value="F:undecaprenyl-phosphate 4-deoxy-4-formamido-L-arabinose transferase activity"/>
    <property type="evidence" value="ECO:0007669"/>
    <property type="project" value="UniProtKB-EC"/>
</dbReference>
<name>A0A518D0C0_9BACT</name>
<gene>
    <name evidence="11" type="primary">arnC_5</name>
    <name evidence="11" type="ORF">Pla163_20520</name>
</gene>
<dbReference type="SUPFAM" id="SSF53448">
    <property type="entry name" value="Nucleotide-diphospho-sugar transferases"/>
    <property type="match status" value="1"/>
</dbReference>
<keyword evidence="5" id="KW-0448">Lipopolysaccharide biosynthesis</keyword>
<evidence type="ECO:0000259" key="10">
    <source>
        <dbReference type="Pfam" id="PF00535"/>
    </source>
</evidence>
<evidence type="ECO:0000256" key="5">
    <source>
        <dbReference type="ARBA" id="ARBA00022985"/>
    </source>
</evidence>
<feature type="region of interest" description="Disordered" evidence="8">
    <location>
        <begin position="1"/>
        <end position="31"/>
    </location>
</feature>
<keyword evidence="12" id="KW-1185">Reference proteome</keyword>
<reference evidence="11 12" key="1">
    <citation type="submission" date="2019-02" db="EMBL/GenBank/DDBJ databases">
        <title>Deep-cultivation of Planctomycetes and their phenomic and genomic characterization uncovers novel biology.</title>
        <authorList>
            <person name="Wiegand S."/>
            <person name="Jogler M."/>
            <person name="Boedeker C."/>
            <person name="Pinto D."/>
            <person name="Vollmers J."/>
            <person name="Rivas-Marin E."/>
            <person name="Kohn T."/>
            <person name="Peeters S.H."/>
            <person name="Heuer A."/>
            <person name="Rast P."/>
            <person name="Oberbeckmann S."/>
            <person name="Bunk B."/>
            <person name="Jeske O."/>
            <person name="Meyerdierks A."/>
            <person name="Storesund J.E."/>
            <person name="Kallscheuer N."/>
            <person name="Luecker S."/>
            <person name="Lage O.M."/>
            <person name="Pohl T."/>
            <person name="Merkel B.J."/>
            <person name="Hornburger P."/>
            <person name="Mueller R.-W."/>
            <person name="Bruemmer F."/>
            <person name="Labrenz M."/>
            <person name="Spormann A.M."/>
            <person name="Op den Camp H."/>
            <person name="Overmann J."/>
            <person name="Amann R."/>
            <person name="Jetten M.S.M."/>
            <person name="Mascher T."/>
            <person name="Medema M.H."/>
            <person name="Devos D.P."/>
            <person name="Kaster A.-K."/>
            <person name="Ovreas L."/>
            <person name="Rohde M."/>
            <person name="Galperin M.Y."/>
            <person name="Jogler C."/>
        </authorList>
    </citation>
    <scope>NUCLEOTIDE SEQUENCE [LARGE SCALE GENOMIC DNA]</scope>
    <source>
        <strain evidence="11 12">Pla163</strain>
    </source>
</reference>
<dbReference type="InterPro" id="IPR001173">
    <property type="entry name" value="Glyco_trans_2-like"/>
</dbReference>
<keyword evidence="7 9" id="KW-0472">Membrane</keyword>
<dbReference type="Gene3D" id="3.90.550.10">
    <property type="entry name" value="Spore Coat Polysaccharide Biosynthesis Protein SpsA, Chain A"/>
    <property type="match status" value="1"/>
</dbReference>
<evidence type="ECO:0000313" key="11">
    <source>
        <dbReference type="EMBL" id="QDU84932.1"/>
    </source>
</evidence>
<evidence type="ECO:0000313" key="12">
    <source>
        <dbReference type="Proteomes" id="UP000319342"/>
    </source>
</evidence>
<sequence length="351" mass="39682">MSAHPDTTDASIPSRHDSNRPPHPGPVELPLDSEGYIDVTVIVPVQSPEAEVRDVAKALGEELDRQGRSWEIIFVFDGVEGRAWQVVQELREERGSQIKTILFKSAFGESVCLTAGYERASGRYILTSPQYVQIDPLELGPMLAALDGSDDAPAVDFVIPWRSPRVDPVLNRAQSVFFNWVIRQIIRGQFHDLNCYFRAMKREVLDDISIYGDMYRFLPVMAFRQGFTVEEIKVRHLKEWGKAGFFGLGVYLRRFLDIMGVMFLTKFTLKPLRFFGTLGGIFSGIGSAICTYMAVEKYIYTEPVGDRPLLTLGVLLIVLGVQIIGFGLVGEIIIYSQAKNLKEYRIERIYE</sequence>
<dbReference type="GO" id="GO:0005886">
    <property type="term" value="C:plasma membrane"/>
    <property type="evidence" value="ECO:0007669"/>
    <property type="project" value="TreeGrafter"/>
</dbReference>
<dbReference type="PANTHER" id="PTHR48090">
    <property type="entry name" value="UNDECAPRENYL-PHOSPHATE 4-DEOXY-4-FORMAMIDO-L-ARABINOSE TRANSFERASE-RELATED"/>
    <property type="match status" value="1"/>
</dbReference>
<evidence type="ECO:0000256" key="6">
    <source>
        <dbReference type="ARBA" id="ARBA00022989"/>
    </source>
</evidence>
<dbReference type="InterPro" id="IPR050256">
    <property type="entry name" value="Glycosyltransferase_2"/>
</dbReference>
<dbReference type="GO" id="GO:0009103">
    <property type="term" value="P:lipopolysaccharide biosynthetic process"/>
    <property type="evidence" value="ECO:0007669"/>
    <property type="project" value="UniProtKB-KW"/>
</dbReference>
<feature type="transmembrane region" description="Helical" evidence="9">
    <location>
        <begin position="314"/>
        <end position="335"/>
    </location>
</feature>
<proteinExistence type="predicted"/>
<evidence type="ECO:0000256" key="8">
    <source>
        <dbReference type="SAM" id="MobiDB-lite"/>
    </source>
</evidence>
<protein>
    <submittedName>
        <fullName evidence="11">Undecaprenyl-phosphate 4-deoxy-4-formamido-L-arabinose transferase</fullName>
        <ecNumber evidence="11">2.4.2.53</ecNumber>
    </submittedName>
</protein>
<dbReference type="InterPro" id="IPR029044">
    <property type="entry name" value="Nucleotide-diphossugar_trans"/>
</dbReference>
<keyword evidence="4 9" id="KW-0812">Transmembrane</keyword>
<keyword evidence="2 11" id="KW-0328">Glycosyltransferase</keyword>